<accession>A0AAN8ZS46</accession>
<name>A0AAN8ZS46_9MAGN</name>
<dbReference type="AlphaFoldDB" id="A0AAN8ZS46"/>
<dbReference type="Proteomes" id="UP001370490">
    <property type="component" value="Unassembled WGS sequence"/>
</dbReference>
<feature type="region of interest" description="Disordered" evidence="1">
    <location>
        <begin position="585"/>
        <end position="614"/>
    </location>
</feature>
<sequence>MGYSIELKGGSRQHQTSKLVDEKFCSTNSNRNSKFHDKLKEAPFGQSFIDLHLEPKQNVDVRFFIKPTARGSPQKQGPGRKVATDDELVKHMSNVPSYLQRMDGGENKQPLNFGVLDWDRLEKWKSCHGVPEKGCPKGISTCSNPTLVAISGSATNSHVGHDETPNPKKLLQPVGLHSNSARTRGLPQGVKLSRGKVTRIQDVETASKSPLHGRKKLIWEDQSLGRNISETVVQKSKSDDVKPKRIPVIGSAVTNLRNYGAFSTSKQNVSTLDGDKRNGGEDLQDLDADLAHQHCPSQQELVILILPKDVAHKRNLSVDNHAAERTSGIPRSCPLPNQCNTNVKSDLPLQTPENYESKELQCEEYLSPQFPESATSMLVHDQHTHEGPSKVKHESANVTDCSLGLSQGSPEAPRGRSFGGRDILCDESHKLWLPKRATPIIVHDQHAEERDSKMKRRSSNVTESSIRLSQGSPDAPGGSSWEGRELLCNESCKAQELNRATTMLSYDQHAEERTSIMKHRCSNVTESSMRLNRGSPETPRGRSLSPNRRFSFGFSRMSRSSSFKESSAVPQLSSTYISAKSGPVASGTCSFTEKTSSDNASMNNRSRSSPLRRLLDPLLKPKETNLSHTETGQGSRLISGCLWPFDSRESLKDGKHKTSTVQALLQLTIKNGFPLFKFVVDNNSDILAAISKGSSTSEKKSSSRLDYTFCSVREIRKKSGGWMSQGSKEKSYGYVYNVIGHMKDSNSYWKGQGSRDRFSVRESVIFGVDLKGTDKDAPGFISSTELAAIIVKIPKESSVCSPKEELSRNGEENKAFPSTLVILPDGVHGLPHKGTPSPLIDRWKTGGSCDCGGWDVGCKLRLLSNNDQISSMAWPNKACNARSNFNLFVQGGGKQRKPILSLAPYEKGIFSVKFNCSISLLQAFSICVAAMGGHKSPDLLEAENMSEARPSHGISCRDYDRLRAREGVNVKSVPNPPLSPVGRV</sequence>
<evidence type="ECO:0000256" key="1">
    <source>
        <dbReference type="SAM" id="MobiDB-lite"/>
    </source>
</evidence>
<gene>
    <name evidence="2" type="ORF">RJ641_024677</name>
</gene>
<reference evidence="2 3" key="1">
    <citation type="submission" date="2023-12" db="EMBL/GenBank/DDBJ databases">
        <title>A high-quality genome assembly for Dillenia turbinata (Dilleniales).</title>
        <authorList>
            <person name="Chanderbali A."/>
        </authorList>
    </citation>
    <scope>NUCLEOTIDE SEQUENCE [LARGE SCALE GENOMIC DNA]</scope>
    <source>
        <strain evidence="2">LSX21</strain>
        <tissue evidence="2">Leaf</tissue>
    </source>
</reference>
<proteinExistence type="predicted"/>
<protein>
    <recommendedName>
        <fullName evidence="4">DUF3527 domain protein</fullName>
    </recommendedName>
</protein>
<dbReference type="PANTHER" id="PTHR31390">
    <property type="entry name" value="EXPRESSED PROTEIN"/>
    <property type="match status" value="1"/>
</dbReference>
<comment type="caution">
    <text evidence="2">The sequence shown here is derived from an EMBL/GenBank/DDBJ whole genome shotgun (WGS) entry which is preliminary data.</text>
</comment>
<keyword evidence="3" id="KW-1185">Reference proteome</keyword>
<evidence type="ECO:0008006" key="4">
    <source>
        <dbReference type="Google" id="ProtNLM"/>
    </source>
</evidence>
<feature type="compositionally biased region" description="Polar residues" evidence="1">
    <location>
        <begin position="587"/>
        <end position="604"/>
    </location>
</feature>
<dbReference type="EMBL" id="JBAMMX010000003">
    <property type="protein sequence ID" value="KAK6943575.1"/>
    <property type="molecule type" value="Genomic_DNA"/>
</dbReference>
<organism evidence="2 3">
    <name type="scientific">Dillenia turbinata</name>
    <dbReference type="NCBI Taxonomy" id="194707"/>
    <lineage>
        <taxon>Eukaryota</taxon>
        <taxon>Viridiplantae</taxon>
        <taxon>Streptophyta</taxon>
        <taxon>Embryophyta</taxon>
        <taxon>Tracheophyta</taxon>
        <taxon>Spermatophyta</taxon>
        <taxon>Magnoliopsida</taxon>
        <taxon>eudicotyledons</taxon>
        <taxon>Gunneridae</taxon>
        <taxon>Pentapetalae</taxon>
        <taxon>Dilleniales</taxon>
        <taxon>Dilleniaceae</taxon>
        <taxon>Dillenia</taxon>
    </lineage>
</organism>
<dbReference type="InterPro" id="IPR021916">
    <property type="entry name" value="DUF3527"/>
</dbReference>
<dbReference type="Pfam" id="PF12043">
    <property type="entry name" value="DUF3527"/>
    <property type="match status" value="2"/>
</dbReference>
<evidence type="ECO:0000313" key="3">
    <source>
        <dbReference type="Proteomes" id="UP001370490"/>
    </source>
</evidence>
<dbReference type="PANTHER" id="PTHR31390:SF12">
    <property type="entry name" value="PUTATIVE (DUF3527)-RELATED"/>
    <property type="match status" value="1"/>
</dbReference>
<feature type="region of interest" description="Disordered" evidence="1">
    <location>
        <begin position="444"/>
        <end position="482"/>
    </location>
</feature>
<feature type="compositionally biased region" description="Polar residues" evidence="1">
    <location>
        <begin position="459"/>
        <end position="472"/>
    </location>
</feature>
<feature type="region of interest" description="Disordered" evidence="1">
    <location>
        <begin position="523"/>
        <end position="547"/>
    </location>
</feature>
<evidence type="ECO:0000313" key="2">
    <source>
        <dbReference type="EMBL" id="KAK6943575.1"/>
    </source>
</evidence>